<protein>
    <recommendedName>
        <fullName evidence="4">Transposase</fullName>
    </recommendedName>
</protein>
<dbReference type="GO" id="GO:0043565">
    <property type="term" value="F:sequence-specific DNA binding"/>
    <property type="evidence" value="ECO:0007669"/>
    <property type="project" value="InterPro"/>
</dbReference>
<reference evidence="3" key="2">
    <citation type="submission" date="2016-07" db="EMBL/GenBank/DDBJ databases">
        <authorList>
            <person name="Florea S."/>
            <person name="Webb J.S."/>
            <person name="Jaromczyk J."/>
            <person name="Schardl C.L."/>
        </authorList>
    </citation>
    <scope>NUCLEOTIDE SEQUENCE [LARGE SCALE GENOMIC DNA]</scope>
    <source>
        <strain evidence="3">MV-1</strain>
    </source>
</reference>
<dbReference type="Proteomes" id="UP000095347">
    <property type="component" value="Unassembled WGS sequence"/>
</dbReference>
<organism evidence="1 3">
    <name type="scientific">Magnetovibrio blakemorei</name>
    <dbReference type="NCBI Taxonomy" id="28181"/>
    <lineage>
        <taxon>Bacteria</taxon>
        <taxon>Pseudomonadati</taxon>
        <taxon>Pseudomonadota</taxon>
        <taxon>Alphaproteobacteria</taxon>
        <taxon>Rhodospirillales</taxon>
        <taxon>Magnetovibrionaceae</taxon>
        <taxon>Magnetovibrio</taxon>
    </lineage>
</organism>
<dbReference type="Pfam" id="PF01527">
    <property type="entry name" value="HTH_Tnp_1"/>
    <property type="match status" value="1"/>
</dbReference>
<dbReference type="InterPro" id="IPR010921">
    <property type="entry name" value="Trp_repressor/repl_initiator"/>
</dbReference>
<sequence length="125" mass="14077">MTDWRTCKRRRYSDAFKRQVVAEASEDGVSASSVARRHGLNTNLVFNWRRRFRANATPTFIPAVIVPEEDALESSGAERFIPRSAEAVRSDGTMEVVCHGGRRIVLAADFDARALVRLLSLVEER</sequence>
<accession>A0A1E5Q312</accession>
<comment type="caution">
    <text evidence="1">The sequence shown here is derived from an EMBL/GenBank/DDBJ whole genome shotgun (WGS) entry which is preliminary data.</text>
</comment>
<dbReference type="InterPro" id="IPR036388">
    <property type="entry name" value="WH-like_DNA-bd_sf"/>
</dbReference>
<dbReference type="GO" id="GO:0004803">
    <property type="term" value="F:transposase activity"/>
    <property type="evidence" value="ECO:0007669"/>
    <property type="project" value="InterPro"/>
</dbReference>
<evidence type="ECO:0008006" key="4">
    <source>
        <dbReference type="Google" id="ProtNLM"/>
    </source>
</evidence>
<evidence type="ECO:0000313" key="3">
    <source>
        <dbReference type="Proteomes" id="UP000095347"/>
    </source>
</evidence>
<proteinExistence type="predicted"/>
<dbReference type="InterPro" id="IPR002514">
    <property type="entry name" value="Transposase_8"/>
</dbReference>
<dbReference type="Gene3D" id="1.10.10.10">
    <property type="entry name" value="Winged helix-like DNA-binding domain superfamily/Winged helix DNA-binding domain"/>
    <property type="match status" value="1"/>
</dbReference>
<name>A0A1E5Q312_9PROT</name>
<dbReference type="GO" id="GO:0006313">
    <property type="term" value="P:DNA transposition"/>
    <property type="evidence" value="ECO:0007669"/>
    <property type="project" value="InterPro"/>
</dbReference>
<dbReference type="RefSeq" id="WP_069959346.1">
    <property type="nucleotide sequence ID" value="NZ_MCGG01000076.1"/>
</dbReference>
<keyword evidence="3" id="KW-1185">Reference proteome</keyword>
<reference evidence="1" key="1">
    <citation type="submission" date="2016-07" db="EMBL/GenBank/DDBJ databases">
        <authorList>
            <person name="Trubitsyn D."/>
            <person name="Abreu F.A."/>
            <person name="Ward B."/>
            <person name="Taylor T."/>
            <person name="Hattori M."/>
            <person name="Kondo S."/>
            <person name="Trivedi U."/>
            <person name="Staniland S."/>
            <person name="Lins U."/>
            <person name="Bazylinski D.A."/>
        </authorList>
    </citation>
    <scope>NUCLEOTIDE SEQUENCE</scope>
    <source>
        <strain evidence="1">MV-1</strain>
    </source>
</reference>
<dbReference type="SUPFAM" id="SSF48295">
    <property type="entry name" value="TrpR-like"/>
    <property type="match status" value="1"/>
</dbReference>
<dbReference type="NCBIfam" id="NF047595">
    <property type="entry name" value="IS66_ISRel24_TnpA"/>
    <property type="match status" value="1"/>
</dbReference>
<evidence type="ECO:0000313" key="1">
    <source>
        <dbReference type="EMBL" id="OEJ63868.1"/>
    </source>
</evidence>
<evidence type="ECO:0000313" key="2">
    <source>
        <dbReference type="EMBL" id="OEJ64201.1"/>
    </source>
</evidence>
<dbReference type="STRING" id="28181.BEN30_16965"/>
<gene>
    <name evidence="2" type="ORF">BEN30_16965</name>
    <name evidence="1" type="ORF">BEN30_17090</name>
</gene>
<dbReference type="EMBL" id="MCGG01000081">
    <property type="protein sequence ID" value="OEJ63868.1"/>
    <property type="molecule type" value="Genomic_DNA"/>
</dbReference>
<dbReference type="AlphaFoldDB" id="A0A1E5Q312"/>
<dbReference type="EMBL" id="MCGG01000076">
    <property type="protein sequence ID" value="OEJ64201.1"/>
    <property type="molecule type" value="Genomic_DNA"/>
</dbReference>
<dbReference type="OrthoDB" id="7219132at2"/>